<dbReference type="CDD" id="cd12148">
    <property type="entry name" value="fungal_TF_MHR"/>
    <property type="match status" value="1"/>
</dbReference>
<evidence type="ECO:0000313" key="6">
    <source>
        <dbReference type="Proteomes" id="UP000001072"/>
    </source>
</evidence>
<dbReference type="Pfam" id="PF00172">
    <property type="entry name" value="Zn_clus"/>
    <property type="match status" value="1"/>
</dbReference>
<dbReference type="InterPro" id="IPR001138">
    <property type="entry name" value="Zn2Cys6_DnaBD"/>
</dbReference>
<dbReference type="SMART" id="SM00066">
    <property type="entry name" value="GAL4"/>
    <property type="match status" value="1"/>
</dbReference>
<dbReference type="Gene3D" id="4.10.240.10">
    <property type="entry name" value="Zn(2)-C6 fungal-type DNA-binding domain"/>
    <property type="match status" value="1"/>
</dbReference>
<dbReference type="AlphaFoldDB" id="F4R9U5"/>
<keyword evidence="1" id="KW-0479">Metal-binding</keyword>
<dbReference type="KEGG" id="mlr:MELLADRAFT_76880"/>
<dbReference type="PANTHER" id="PTHR46910:SF1">
    <property type="entry name" value="MISCELLANEOUS ZN(II)2CYS6 TRANSCRIPTION FACTOR (EUROFUNG)-RELATED"/>
    <property type="match status" value="1"/>
</dbReference>
<dbReference type="GO" id="GO:0008270">
    <property type="term" value="F:zinc ion binding"/>
    <property type="evidence" value="ECO:0007669"/>
    <property type="project" value="InterPro"/>
</dbReference>
<dbReference type="OrthoDB" id="4456959at2759"/>
<proteinExistence type="predicted"/>
<evidence type="ECO:0000256" key="1">
    <source>
        <dbReference type="ARBA" id="ARBA00022723"/>
    </source>
</evidence>
<evidence type="ECO:0000313" key="5">
    <source>
        <dbReference type="EMBL" id="EGG10584.1"/>
    </source>
</evidence>
<dbReference type="Pfam" id="PF04082">
    <property type="entry name" value="Fungal_trans"/>
    <property type="match status" value="1"/>
</dbReference>
<feature type="domain" description="Zn(2)-C6 fungal-type" evidence="4">
    <location>
        <begin position="79"/>
        <end position="109"/>
    </location>
</feature>
<feature type="compositionally biased region" description="Polar residues" evidence="3">
    <location>
        <begin position="166"/>
        <end position="194"/>
    </location>
</feature>
<keyword evidence="6" id="KW-1185">Reference proteome</keyword>
<feature type="region of interest" description="Disordered" evidence="3">
    <location>
        <begin position="159"/>
        <end position="206"/>
    </location>
</feature>
<evidence type="ECO:0000256" key="2">
    <source>
        <dbReference type="ARBA" id="ARBA00023242"/>
    </source>
</evidence>
<dbReference type="PROSITE" id="PS50048">
    <property type="entry name" value="ZN2_CY6_FUNGAL_2"/>
    <property type="match status" value="1"/>
</dbReference>
<dbReference type="InParanoid" id="F4R9U5"/>
<dbReference type="InterPro" id="IPR050987">
    <property type="entry name" value="AtrR-like"/>
</dbReference>
<sequence length="768" mass="84872">MTENHSQDFNTSLPLNSPTNFNNPMSSSLPNTTSPTSTRPLGSSFDDNNISPSSRLAPHHLQAPTPQESKRRRYRIPRSCDRCRSSKIKCVFEDGRCAACAASGVPCTFANPGSLKERPPTQKDVEHLQARIRSLERLIHAVAPSLDLNNLPNVDKLDTLPHLNTPAPSSSSGDRANATSDAQPSSLPQQLTDSNNDKADPPVTPIWSSAHWSQVDKNPSNGRFVGITFESAHYVGTNGVFSLPDCAATQAGAHVPMTSTTSGELSPVDKIIRNQYQQRIFATQRFYPEPDLEHHLLSLYFTHVHLQNPLLHPPTFLQLHASGLAQTETSFRSLCLFVFALASRFSDDPRVRLDIDGSQHPSPQVAGLRYCYSAVSYLYRPIATPATLFDLQAYVLLCVYSLGTVSPMSTWSIAGIGLQRAQEVGAHREHSHIWKTDKLRDHLRRKAFFHLNQLDNSLSSILGRTAYMQEEDYDLAPIDPDMDETFGTFTSYGQEGPLSSQAAIDLNRSYMALATGSAGKASVLPLLNAFHARRDKAEDSNLLATVKPLVKKIDAGLNLWYSNLPNNLRQTHVTPDYLLASVTVLTQYHHHRHIVHRVLFDCSTEEESSMSICVSAASSVIHLTQKLRQPNLLRHAFIWAPIRVASAAIVLICSIRKERHTISEAEAELRRRDINVALDILNELAPSTYMAETSAKATERLLALLGLVEKSDTPPGHTFDPSQITNAAFDFSPMNMLPGEPTFSMWHNEFSGGPSLNLWPNNSSGGTQ</sequence>
<dbReference type="SUPFAM" id="SSF57701">
    <property type="entry name" value="Zn2/Cys6 DNA-binding domain"/>
    <property type="match status" value="1"/>
</dbReference>
<dbReference type="SMART" id="SM00906">
    <property type="entry name" value="Fungal_trans"/>
    <property type="match status" value="1"/>
</dbReference>
<dbReference type="PROSITE" id="PS00463">
    <property type="entry name" value="ZN2_CY6_FUNGAL_1"/>
    <property type="match status" value="1"/>
</dbReference>
<keyword evidence="2" id="KW-0539">Nucleus</keyword>
<dbReference type="PANTHER" id="PTHR46910">
    <property type="entry name" value="TRANSCRIPTION FACTOR PDR1"/>
    <property type="match status" value="1"/>
</dbReference>
<dbReference type="GO" id="GO:0006351">
    <property type="term" value="P:DNA-templated transcription"/>
    <property type="evidence" value="ECO:0007669"/>
    <property type="project" value="InterPro"/>
</dbReference>
<dbReference type="Proteomes" id="UP000001072">
    <property type="component" value="Unassembled WGS sequence"/>
</dbReference>
<name>F4R9U5_MELLP</name>
<accession>F4R9U5</accession>
<dbReference type="GO" id="GO:0000981">
    <property type="term" value="F:DNA-binding transcription factor activity, RNA polymerase II-specific"/>
    <property type="evidence" value="ECO:0007669"/>
    <property type="project" value="InterPro"/>
</dbReference>
<feature type="region of interest" description="Disordered" evidence="3">
    <location>
        <begin position="1"/>
        <end position="74"/>
    </location>
</feature>
<dbReference type="CDD" id="cd00067">
    <property type="entry name" value="GAL4"/>
    <property type="match status" value="1"/>
</dbReference>
<dbReference type="EMBL" id="GL883094">
    <property type="protein sequence ID" value="EGG10584.1"/>
    <property type="molecule type" value="Genomic_DNA"/>
</dbReference>
<dbReference type="RefSeq" id="XP_007406053.1">
    <property type="nucleotide sequence ID" value="XM_007405991.1"/>
</dbReference>
<dbReference type="eggNOG" id="ENOG502QSY2">
    <property type="taxonomic scope" value="Eukaryota"/>
</dbReference>
<organism evidence="6">
    <name type="scientific">Melampsora larici-populina (strain 98AG31 / pathotype 3-4-7)</name>
    <name type="common">Poplar leaf rust fungus</name>
    <dbReference type="NCBI Taxonomy" id="747676"/>
    <lineage>
        <taxon>Eukaryota</taxon>
        <taxon>Fungi</taxon>
        <taxon>Dikarya</taxon>
        <taxon>Basidiomycota</taxon>
        <taxon>Pucciniomycotina</taxon>
        <taxon>Pucciniomycetes</taxon>
        <taxon>Pucciniales</taxon>
        <taxon>Melampsoraceae</taxon>
        <taxon>Melampsora</taxon>
    </lineage>
</organism>
<dbReference type="GeneID" id="18932849"/>
<feature type="compositionally biased region" description="Low complexity" evidence="3">
    <location>
        <begin position="22"/>
        <end position="40"/>
    </location>
</feature>
<reference evidence="6" key="1">
    <citation type="journal article" date="2011" name="Proc. Natl. Acad. Sci. U.S.A.">
        <title>Obligate biotrophy features unraveled by the genomic analysis of rust fungi.</title>
        <authorList>
            <person name="Duplessis S."/>
            <person name="Cuomo C.A."/>
            <person name="Lin Y.-C."/>
            <person name="Aerts A."/>
            <person name="Tisserant E."/>
            <person name="Veneault-Fourrey C."/>
            <person name="Joly D.L."/>
            <person name="Hacquard S."/>
            <person name="Amselem J."/>
            <person name="Cantarel B.L."/>
            <person name="Chiu R."/>
            <person name="Coutinho P.M."/>
            <person name="Feau N."/>
            <person name="Field M."/>
            <person name="Frey P."/>
            <person name="Gelhaye E."/>
            <person name="Goldberg J."/>
            <person name="Grabherr M.G."/>
            <person name="Kodira C.D."/>
            <person name="Kohler A."/>
            <person name="Kuees U."/>
            <person name="Lindquist E.A."/>
            <person name="Lucas S.M."/>
            <person name="Mago R."/>
            <person name="Mauceli E."/>
            <person name="Morin E."/>
            <person name="Murat C."/>
            <person name="Pangilinan J.L."/>
            <person name="Park R."/>
            <person name="Pearson M."/>
            <person name="Quesneville H."/>
            <person name="Rouhier N."/>
            <person name="Sakthikumar S."/>
            <person name="Salamov A.A."/>
            <person name="Schmutz J."/>
            <person name="Selles B."/>
            <person name="Shapiro H."/>
            <person name="Tanguay P."/>
            <person name="Tuskan G.A."/>
            <person name="Henrissat B."/>
            <person name="Van de Peer Y."/>
            <person name="Rouze P."/>
            <person name="Ellis J.G."/>
            <person name="Dodds P.N."/>
            <person name="Schein J.E."/>
            <person name="Zhong S."/>
            <person name="Hamelin R.C."/>
            <person name="Grigoriev I.V."/>
            <person name="Szabo L.J."/>
            <person name="Martin F."/>
        </authorList>
    </citation>
    <scope>NUCLEOTIDE SEQUENCE [LARGE SCALE GENOMIC DNA]</scope>
    <source>
        <strain evidence="6">98AG31 / pathotype 3-4-7</strain>
    </source>
</reference>
<dbReference type="InterPro" id="IPR036864">
    <property type="entry name" value="Zn2-C6_fun-type_DNA-bd_sf"/>
</dbReference>
<dbReference type="GO" id="GO:0003677">
    <property type="term" value="F:DNA binding"/>
    <property type="evidence" value="ECO:0007669"/>
    <property type="project" value="InterPro"/>
</dbReference>
<dbReference type="VEuPathDB" id="FungiDB:MELLADRAFT_76880"/>
<gene>
    <name evidence="5" type="ORF">MELLADRAFT_76880</name>
</gene>
<dbReference type="STRING" id="747676.F4R9U5"/>
<feature type="compositionally biased region" description="Polar residues" evidence="3">
    <location>
        <begin position="1"/>
        <end position="21"/>
    </location>
</feature>
<protein>
    <recommendedName>
        <fullName evidence="4">Zn(2)-C6 fungal-type domain-containing protein</fullName>
    </recommendedName>
</protein>
<dbReference type="HOGENOM" id="CLU_019190_0_0_1"/>
<evidence type="ECO:0000259" key="4">
    <source>
        <dbReference type="PROSITE" id="PS50048"/>
    </source>
</evidence>
<dbReference type="InterPro" id="IPR007219">
    <property type="entry name" value="XnlR_reg_dom"/>
</dbReference>
<evidence type="ECO:0000256" key="3">
    <source>
        <dbReference type="SAM" id="MobiDB-lite"/>
    </source>
</evidence>
<feature type="compositionally biased region" description="Polar residues" evidence="3">
    <location>
        <begin position="45"/>
        <end position="54"/>
    </location>
</feature>